<dbReference type="GO" id="GO:0032259">
    <property type="term" value="P:methylation"/>
    <property type="evidence" value="ECO:0007669"/>
    <property type="project" value="UniProtKB-KW"/>
</dbReference>
<sequence>MIPALVSGLINEKVLEGVTSLVDVGGNLGVAAKAIAKAFPQVKCSVMDLFHIIETVPKDSMLEFVPGDMFSSVPYADAVLLKSTLHNYEDDKCLTILKNCKEAIPSIGGKVILVEIVIDTENLPEFTFARLGMDMEMICMGGKERTKQEWEHLLYKAGFHHFNIISILAIESIIVAYP</sequence>
<dbReference type="Proteomes" id="UP000230069">
    <property type="component" value="Unassembled WGS sequence"/>
</dbReference>
<evidence type="ECO:0000259" key="4">
    <source>
        <dbReference type="Pfam" id="PF00891"/>
    </source>
</evidence>
<reference evidence="5 6" key="1">
    <citation type="submission" date="2017-09" db="EMBL/GenBank/DDBJ databases">
        <title>WGS assembly of Aquilegia coerulea Goldsmith.</title>
        <authorList>
            <person name="Hodges S."/>
            <person name="Kramer E."/>
            <person name="Nordborg M."/>
            <person name="Tomkins J."/>
            <person name="Borevitz J."/>
            <person name="Derieg N."/>
            <person name="Yan J."/>
            <person name="Mihaltcheva S."/>
            <person name="Hayes R.D."/>
            <person name="Rokhsar D."/>
        </authorList>
    </citation>
    <scope>NUCLEOTIDE SEQUENCE [LARGE SCALE GENOMIC DNA]</scope>
    <source>
        <strain evidence="6">cv. Goldsmith</strain>
    </source>
</reference>
<dbReference type="InterPro" id="IPR029063">
    <property type="entry name" value="SAM-dependent_MTases_sf"/>
</dbReference>
<keyword evidence="6" id="KW-1185">Reference proteome</keyword>
<organism evidence="5 6">
    <name type="scientific">Aquilegia coerulea</name>
    <name type="common">Rocky mountain columbine</name>
    <dbReference type="NCBI Taxonomy" id="218851"/>
    <lineage>
        <taxon>Eukaryota</taxon>
        <taxon>Viridiplantae</taxon>
        <taxon>Streptophyta</taxon>
        <taxon>Embryophyta</taxon>
        <taxon>Tracheophyta</taxon>
        <taxon>Spermatophyta</taxon>
        <taxon>Magnoliopsida</taxon>
        <taxon>Ranunculales</taxon>
        <taxon>Ranunculaceae</taxon>
        <taxon>Thalictroideae</taxon>
        <taxon>Aquilegia</taxon>
    </lineage>
</organism>
<proteinExistence type="predicted"/>
<gene>
    <name evidence="5" type="ORF">AQUCO_01300302v1</name>
</gene>
<feature type="domain" description="O-methyltransferase C-terminal" evidence="4">
    <location>
        <begin position="10"/>
        <end position="159"/>
    </location>
</feature>
<dbReference type="InParanoid" id="A0A2G5E0X8"/>
<name>A0A2G5E0X8_AQUCA</name>
<evidence type="ECO:0000256" key="3">
    <source>
        <dbReference type="ARBA" id="ARBA00022691"/>
    </source>
</evidence>
<dbReference type="InterPro" id="IPR016461">
    <property type="entry name" value="COMT-like"/>
</dbReference>
<dbReference type="GO" id="GO:0008171">
    <property type="term" value="F:O-methyltransferase activity"/>
    <property type="evidence" value="ECO:0007669"/>
    <property type="project" value="InterPro"/>
</dbReference>
<evidence type="ECO:0000256" key="2">
    <source>
        <dbReference type="ARBA" id="ARBA00022679"/>
    </source>
</evidence>
<dbReference type="PANTHER" id="PTHR11746">
    <property type="entry name" value="O-METHYLTRANSFERASE"/>
    <property type="match status" value="1"/>
</dbReference>
<dbReference type="EMBL" id="KZ305030">
    <property type="protein sequence ID" value="PIA49390.1"/>
    <property type="molecule type" value="Genomic_DNA"/>
</dbReference>
<keyword evidence="2" id="KW-0808">Transferase</keyword>
<keyword evidence="3" id="KW-0949">S-adenosyl-L-methionine</keyword>
<evidence type="ECO:0000313" key="5">
    <source>
        <dbReference type="EMBL" id="PIA49390.1"/>
    </source>
</evidence>
<accession>A0A2G5E0X8</accession>
<dbReference type="SUPFAM" id="SSF53335">
    <property type="entry name" value="S-adenosyl-L-methionine-dependent methyltransferases"/>
    <property type="match status" value="1"/>
</dbReference>
<dbReference type="PROSITE" id="PS51683">
    <property type="entry name" value="SAM_OMT_II"/>
    <property type="match status" value="1"/>
</dbReference>
<dbReference type="AlphaFoldDB" id="A0A2G5E0X8"/>
<dbReference type="OrthoDB" id="1606438at2759"/>
<protein>
    <recommendedName>
        <fullName evidence="4">O-methyltransferase C-terminal domain-containing protein</fullName>
    </recommendedName>
</protein>
<dbReference type="Gene3D" id="3.40.50.150">
    <property type="entry name" value="Vaccinia Virus protein VP39"/>
    <property type="match status" value="1"/>
</dbReference>
<dbReference type="InterPro" id="IPR001077">
    <property type="entry name" value="COMT_C"/>
</dbReference>
<keyword evidence="1" id="KW-0489">Methyltransferase</keyword>
<evidence type="ECO:0000256" key="1">
    <source>
        <dbReference type="ARBA" id="ARBA00022603"/>
    </source>
</evidence>
<dbReference type="Pfam" id="PF00891">
    <property type="entry name" value="Methyltransf_2"/>
    <property type="match status" value="1"/>
</dbReference>
<evidence type="ECO:0000313" key="6">
    <source>
        <dbReference type="Proteomes" id="UP000230069"/>
    </source>
</evidence>